<organism evidence="2 3">
    <name type="scientific">Ladona fulva</name>
    <name type="common">Scarce chaser dragonfly</name>
    <name type="synonym">Libellula fulva</name>
    <dbReference type="NCBI Taxonomy" id="123851"/>
    <lineage>
        <taxon>Eukaryota</taxon>
        <taxon>Metazoa</taxon>
        <taxon>Ecdysozoa</taxon>
        <taxon>Arthropoda</taxon>
        <taxon>Hexapoda</taxon>
        <taxon>Insecta</taxon>
        <taxon>Pterygota</taxon>
        <taxon>Palaeoptera</taxon>
        <taxon>Odonata</taxon>
        <taxon>Epiprocta</taxon>
        <taxon>Anisoptera</taxon>
        <taxon>Libelluloidea</taxon>
        <taxon>Libellulidae</taxon>
        <taxon>Ladona</taxon>
    </lineage>
</organism>
<accession>A0A8K0PA36</accession>
<reference evidence="2" key="2">
    <citation type="submission" date="2017-10" db="EMBL/GenBank/DDBJ databases">
        <title>Ladona fulva Genome sequencing and assembly.</title>
        <authorList>
            <person name="Murali S."/>
            <person name="Richards S."/>
            <person name="Bandaranaike D."/>
            <person name="Bellair M."/>
            <person name="Blankenburg K."/>
            <person name="Chao H."/>
            <person name="Dinh H."/>
            <person name="Doddapaneni H."/>
            <person name="Dugan-Rocha S."/>
            <person name="Elkadiri S."/>
            <person name="Gnanaolivu R."/>
            <person name="Hernandez B."/>
            <person name="Skinner E."/>
            <person name="Javaid M."/>
            <person name="Lee S."/>
            <person name="Li M."/>
            <person name="Ming W."/>
            <person name="Munidasa M."/>
            <person name="Muniz J."/>
            <person name="Nguyen L."/>
            <person name="Hughes D."/>
            <person name="Osuji N."/>
            <person name="Pu L.-L."/>
            <person name="Puazo M."/>
            <person name="Qu C."/>
            <person name="Quiroz J."/>
            <person name="Raj R."/>
            <person name="Weissenberger G."/>
            <person name="Xin Y."/>
            <person name="Zou X."/>
            <person name="Han Y."/>
            <person name="Worley K."/>
            <person name="Muzny D."/>
            <person name="Gibbs R."/>
        </authorList>
    </citation>
    <scope>NUCLEOTIDE SEQUENCE</scope>
    <source>
        <strain evidence="2">Sampled in the wild</strain>
    </source>
</reference>
<proteinExistence type="predicted"/>
<evidence type="ECO:0000313" key="3">
    <source>
        <dbReference type="Proteomes" id="UP000792457"/>
    </source>
</evidence>
<feature type="signal peptide" evidence="1">
    <location>
        <begin position="1"/>
        <end position="18"/>
    </location>
</feature>
<comment type="caution">
    <text evidence="2">The sequence shown here is derived from an EMBL/GenBank/DDBJ whole genome shotgun (WGS) entry which is preliminary data.</text>
</comment>
<name>A0A8K0PA36_LADFU</name>
<sequence length="74" mass="7880">MGFPLSIVFLSKALLGEGGCGTSSDVAFLPSESSLTESSTAEFHGSTTMKSVLQIHQNSITYYCAAVIMSKIWD</sequence>
<evidence type="ECO:0000313" key="2">
    <source>
        <dbReference type="EMBL" id="KAG8236164.1"/>
    </source>
</evidence>
<gene>
    <name evidence="2" type="ORF">J437_LFUL005271</name>
</gene>
<evidence type="ECO:0000256" key="1">
    <source>
        <dbReference type="SAM" id="SignalP"/>
    </source>
</evidence>
<protein>
    <submittedName>
        <fullName evidence="2">Uncharacterized protein</fullName>
    </submittedName>
</protein>
<keyword evidence="1" id="KW-0732">Signal</keyword>
<reference evidence="2" key="1">
    <citation type="submission" date="2013-04" db="EMBL/GenBank/DDBJ databases">
        <authorList>
            <person name="Qu J."/>
            <person name="Murali S.C."/>
            <person name="Bandaranaike D."/>
            <person name="Bellair M."/>
            <person name="Blankenburg K."/>
            <person name="Chao H."/>
            <person name="Dinh H."/>
            <person name="Doddapaneni H."/>
            <person name="Downs B."/>
            <person name="Dugan-Rocha S."/>
            <person name="Elkadiri S."/>
            <person name="Gnanaolivu R.D."/>
            <person name="Hernandez B."/>
            <person name="Javaid M."/>
            <person name="Jayaseelan J.C."/>
            <person name="Lee S."/>
            <person name="Li M."/>
            <person name="Ming W."/>
            <person name="Munidasa M."/>
            <person name="Muniz J."/>
            <person name="Nguyen L."/>
            <person name="Ongeri F."/>
            <person name="Osuji N."/>
            <person name="Pu L.-L."/>
            <person name="Puazo M."/>
            <person name="Qu C."/>
            <person name="Quiroz J."/>
            <person name="Raj R."/>
            <person name="Weissenberger G."/>
            <person name="Xin Y."/>
            <person name="Zou X."/>
            <person name="Han Y."/>
            <person name="Richards S."/>
            <person name="Worley K."/>
            <person name="Muzny D."/>
            <person name="Gibbs R."/>
        </authorList>
    </citation>
    <scope>NUCLEOTIDE SEQUENCE</scope>
    <source>
        <strain evidence="2">Sampled in the wild</strain>
    </source>
</reference>
<keyword evidence="3" id="KW-1185">Reference proteome</keyword>
<dbReference type="Proteomes" id="UP000792457">
    <property type="component" value="Unassembled WGS sequence"/>
</dbReference>
<feature type="chain" id="PRO_5035470749" evidence="1">
    <location>
        <begin position="19"/>
        <end position="74"/>
    </location>
</feature>
<dbReference type="EMBL" id="KZ308993">
    <property type="protein sequence ID" value="KAG8236164.1"/>
    <property type="molecule type" value="Genomic_DNA"/>
</dbReference>
<dbReference type="AlphaFoldDB" id="A0A8K0PA36"/>